<feature type="domain" description="CinA C-terminal" evidence="1">
    <location>
        <begin position="10"/>
        <end position="161"/>
    </location>
</feature>
<dbReference type="InterPro" id="IPR036653">
    <property type="entry name" value="CinA-like_C"/>
</dbReference>
<name>A0A381X9L0_9ZZZZ</name>
<evidence type="ECO:0000313" key="2">
    <source>
        <dbReference type="EMBL" id="SVA61310.1"/>
    </source>
</evidence>
<reference evidence="2" key="1">
    <citation type="submission" date="2018-05" db="EMBL/GenBank/DDBJ databases">
        <authorList>
            <person name="Lanie J.A."/>
            <person name="Ng W.-L."/>
            <person name="Kazmierczak K.M."/>
            <person name="Andrzejewski T.M."/>
            <person name="Davidsen T.M."/>
            <person name="Wayne K.J."/>
            <person name="Tettelin H."/>
            <person name="Glass J.I."/>
            <person name="Rusch D."/>
            <person name="Podicherti R."/>
            <person name="Tsui H.-C.T."/>
            <person name="Winkler M.E."/>
        </authorList>
    </citation>
    <scope>NUCLEOTIDE SEQUENCE</scope>
</reference>
<dbReference type="Gene3D" id="3.90.950.20">
    <property type="entry name" value="CinA-like"/>
    <property type="match status" value="1"/>
</dbReference>
<proteinExistence type="predicted"/>
<protein>
    <recommendedName>
        <fullName evidence="1">CinA C-terminal domain-containing protein</fullName>
    </recommendedName>
</protein>
<accession>A0A381X9L0</accession>
<evidence type="ECO:0000259" key="1">
    <source>
        <dbReference type="Pfam" id="PF02464"/>
    </source>
</evidence>
<dbReference type="NCBIfam" id="TIGR00199">
    <property type="entry name" value="PncC_domain"/>
    <property type="match status" value="1"/>
</dbReference>
<dbReference type="InterPro" id="IPR008136">
    <property type="entry name" value="CinA_C"/>
</dbReference>
<organism evidence="2">
    <name type="scientific">marine metagenome</name>
    <dbReference type="NCBI Taxonomy" id="408172"/>
    <lineage>
        <taxon>unclassified sequences</taxon>
        <taxon>metagenomes</taxon>
        <taxon>ecological metagenomes</taxon>
    </lineage>
</organism>
<dbReference type="AlphaFoldDB" id="A0A381X9L0"/>
<dbReference type="EMBL" id="UINC01014363">
    <property type="protein sequence ID" value="SVA61310.1"/>
    <property type="molecule type" value="Genomic_DNA"/>
</dbReference>
<sequence>MTRQDDLNGVAQNVGSILCSHGLKLVTVESCTGGWIAQSITSVSGSSEWFECGLVTYSNEAKHEQVGVPEALIAERGAVSAPVARAMARGGLDRSLADVALSVTGIAGPGGGSEEKPVGTVFICWAARPDRVRTEQFLFDGDREAVRRQSVLEALGGLARFLREETG</sequence>
<dbReference type="SUPFAM" id="SSF142433">
    <property type="entry name" value="CinA-like"/>
    <property type="match status" value="1"/>
</dbReference>
<gene>
    <name evidence="2" type="ORF">METZ01_LOCUS114164</name>
</gene>
<dbReference type="Pfam" id="PF02464">
    <property type="entry name" value="CinA"/>
    <property type="match status" value="1"/>
</dbReference>